<proteinExistence type="predicted"/>
<dbReference type="Pfam" id="PF12442">
    <property type="entry name" value="DUF3681"/>
    <property type="match status" value="1"/>
</dbReference>
<evidence type="ECO:0000256" key="1">
    <source>
        <dbReference type="SAM" id="Phobius"/>
    </source>
</evidence>
<keyword evidence="1" id="KW-0472">Membrane</keyword>
<accession>A0A835AN58</accession>
<keyword evidence="1" id="KW-0812">Transmembrane</keyword>
<dbReference type="EMBL" id="JACEFO010002379">
    <property type="protein sequence ID" value="KAF8662900.1"/>
    <property type="molecule type" value="Genomic_DNA"/>
</dbReference>
<keyword evidence="1" id="KW-1133">Transmembrane helix</keyword>
<protein>
    <submittedName>
        <fullName evidence="2">Uncharacterized protein</fullName>
    </submittedName>
</protein>
<dbReference type="PANTHER" id="PTHR33530:SF15">
    <property type="entry name" value="OS01G0147100 PROTEIN"/>
    <property type="match status" value="1"/>
</dbReference>
<feature type="transmembrane region" description="Helical" evidence="1">
    <location>
        <begin position="85"/>
        <end position="110"/>
    </location>
</feature>
<reference evidence="2" key="1">
    <citation type="submission" date="2020-07" db="EMBL/GenBank/DDBJ databases">
        <title>Genome sequence and genetic diversity analysis of an under-domesticated orphan crop, white fonio (Digitaria exilis).</title>
        <authorList>
            <person name="Bennetzen J.L."/>
            <person name="Chen S."/>
            <person name="Ma X."/>
            <person name="Wang X."/>
            <person name="Yssel A.E.J."/>
            <person name="Chaluvadi S.R."/>
            <person name="Johnson M."/>
            <person name="Gangashetty P."/>
            <person name="Hamidou F."/>
            <person name="Sanogo M.D."/>
            <person name="Zwaenepoel A."/>
            <person name="Wallace J."/>
            <person name="Van De Peer Y."/>
            <person name="Van Deynze A."/>
        </authorList>
    </citation>
    <scope>NUCLEOTIDE SEQUENCE</scope>
    <source>
        <tissue evidence="2">Leaves</tissue>
    </source>
</reference>
<name>A0A835AN58_9POAL</name>
<dbReference type="AlphaFoldDB" id="A0A835AN58"/>
<feature type="transmembrane region" description="Helical" evidence="1">
    <location>
        <begin position="54"/>
        <end position="79"/>
    </location>
</feature>
<evidence type="ECO:0000313" key="2">
    <source>
        <dbReference type="EMBL" id="KAF8662900.1"/>
    </source>
</evidence>
<dbReference type="PANTHER" id="PTHR33530">
    <property type="entry name" value="OS01G0147100 PROTEIN"/>
    <property type="match status" value="1"/>
</dbReference>
<gene>
    <name evidence="2" type="ORF">HU200_055482</name>
</gene>
<evidence type="ECO:0000313" key="3">
    <source>
        <dbReference type="Proteomes" id="UP000636709"/>
    </source>
</evidence>
<dbReference type="Proteomes" id="UP000636709">
    <property type="component" value="Unassembled WGS sequence"/>
</dbReference>
<feature type="transmembrane region" description="Helical" evidence="1">
    <location>
        <begin position="20"/>
        <end position="42"/>
    </location>
</feature>
<dbReference type="InterPro" id="IPR022149">
    <property type="entry name" value="DUF3681"/>
</dbReference>
<organism evidence="2 3">
    <name type="scientific">Digitaria exilis</name>
    <dbReference type="NCBI Taxonomy" id="1010633"/>
    <lineage>
        <taxon>Eukaryota</taxon>
        <taxon>Viridiplantae</taxon>
        <taxon>Streptophyta</taxon>
        <taxon>Embryophyta</taxon>
        <taxon>Tracheophyta</taxon>
        <taxon>Spermatophyta</taxon>
        <taxon>Magnoliopsida</taxon>
        <taxon>Liliopsida</taxon>
        <taxon>Poales</taxon>
        <taxon>Poaceae</taxon>
        <taxon>PACMAD clade</taxon>
        <taxon>Panicoideae</taxon>
        <taxon>Panicodae</taxon>
        <taxon>Paniceae</taxon>
        <taxon>Anthephorinae</taxon>
        <taxon>Digitaria</taxon>
    </lineage>
</organism>
<keyword evidence="3" id="KW-1185">Reference proteome</keyword>
<dbReference type="OrthoDB" id="685622at2759"/>
<sequence>MNTSELVDAAFEPGASSRKLARALFAVGFLTLVMDLATSFYRPPGGVFFERHRLAYYLTLAGIFVAGVAEVSAACWLSSSSCTKLARIALCCSLLPLVVVIALGGFSVLVKS</sequence>
<comment type="caution">
    <text evidence="2">The sequence shown here is derived from an EMBL/GenBank/DDBJ whole genome shotgun (WGS) entry which is preliminary data.</text>
</comment>